<accession>A0A0E0EPK7</accession>
<dbReference type="HOGENOM" id="CLU_2516491_0_0_1"/>
<evidence type="ECO:0000313" key="3">
    <source>
        <dbReference type="Proteomes" id="UP000008021"/>
    </source>
</evidence>
<feature type="region of interest" description="Disordered" evidence="1">
    <location>
        <begin position="1"/>
        <end position="22"/>
    </location>
</feature>
<reference evidence="2" key="2">
    <citation type="submission" date="2018-05" db="EMBL/GenBank/DDBJ databases">
        <title>OmerRS3 (Oryza meridionalis Reference Sequence Version 3).</title>
        <authorList>
            <person name="Zhang J."/>
            <person name="Kudrna D."/>
            <person name="Lee S."/>
            <person name="Talag J."/>
            <person name="Welchert J."/>
            <person name="Wing R.A."/>
        </authorList>
    </citation>
    <scope>NUCLEOTIDE SEQUENCE [LARGE SCALE GENOMIC DNA]</scope>
    <source>
        <strain evidence="2">cv. OR44</strain>
    </source>
</reference>
<sequence length="85" mass="8803">MGDDKKLIDGTSKEGCHSKPKKEVAHVVQEEEEAALLLVKSSPTLSPSSVAAVSLQDMSASALPAPVVTSPLGVPQRNSSVIPLL</sequence>
<keyword evidence="3" id="KW-1185">Reference proteome</keyword>
<evidence type="ECO:0000256" key="1">
    <source>
        <dbReference type="SAM" id="MobiDB-lite"/>
    </source>
</evidence>
<protein>
    <submittedName>
        <fullName evidence="2">Uncharacterized protein</fullName>
    </submittedName>
</protein>
<dbReference type="AlphaFoldDB" id="A0A0E0EPK7"/>
<dbReference type="Gramene" id="OMERI09G01040.1">
    <property type="protein sequence ID" value="OMERI09G01040.1"/>
    <property type="gene ID" value="OMERI09G01040"/>
</dbReference>
<dbReference type="Proteomes" id="UP000008021">
    <property type="component" value="Chromosome 9"/>
</dbReference>
<name>A0A0E0EPK7_9ORYZ</name>
<dbReference type="EnsemblPlants" id="OMERI09G01040.1">
    <property type="protein sequence ID" value="OMERI09G01040.1"/>
    <property type="gene ID" value="OMERI09G01040"/>
</dbReference>
<evidence type="ECO:0000313" key="2">
    <source>
        <dbReference type="EnsemblPlants" id="OMERI09G01040.1"/>
    </source>
</evidence>
<proteinExistence type="predicted"/>
<reference evidence="2" key="1">
    <citation type="submission" date="2015-04" db="UniProtKB">
        <authorList>
            <consortium name="EnsemblPlants"/>
        </authorList>
    </citation>
    <scope>IDENTIFICATION</scope>
</reference>
<organism evidence="2">
    <name type="scientific">Oryza meridionalis</name>
    <dbReference type="NCBI Taxonomy" id="40149"/>
    <lineage>
        <taxon>Eukaryota</taxon>
        <taxon>Viridiplantae</taxon>
        <taxon>Streptophyta</taxon>
        <taxon>Embryophyta</taxon>
        <taxon>Tracheophyta</taxon>
        <taxon>Spermatophyta</taxon>
        <taxon>Magnoliopsida</taxon>
        <taxon>Liliopsida</taxon>
        <taxon>Poales</taxon>
        <taxon>Poaceae</taxon>
        <taxon>BOP clade</taxon>
        <taxon>Oryzoideae</taxon>
        <taxon>Oryzeae</taxon>
        <taxon>Oryzinae</taxon>
        <taxon>Oryza</taxon>
    </lineage>
</organism>